<dbReference type="Proteomes" id="UP000756860">
    <property type="component" value="Unassembled WGS sequence"/>
</dbReference>
<dbReference type="EMBL" id="JAHCVK010000007">
    <property type="protein sequence ID" value="MBT0654075.1"/>
    <property type="molecule type" value="Genomic_DNA"/>
</dbReference>
<keyword evidence="1" id="KW-0812">Transmembrane</keyword>
<evidence type="ECO:0000313" key="2">
    <source>
        <dbReference type="EMBL" id="MBT0654075.1"/>
    </source>
</evidence>
<feature type="transmembrane region" description="Helical" evidence="1">
    <location>
        <begin position="71"/>
        <end position="102"/>
    </location>
</feature>
<evidence type="ECO:0000256" key="1">
    <source>
        <dbReference type="SAM" id="Phobius"/>
    </source>
</evidence>
<accession>A0ABS5SFE2</accession>
<dbReference type="RefSeq" id="WP_214176085.1">
    <property type="nucleotide sequence ID" value="NZ_JAHCVK010000007.1"/>
</dbReference>
<evidence type="ECO:0000313" key="3">
    <source>
        <dbReference type="Proteomes" id="UP000756860"/>
    </source>
</evidence>
<feature type="transmembrane region" description="Helical" evidence="1">
    <location>
        <begin position="35"/>
        <end position="59"/>
    </location>
</feature>
<keyword evidence="3" id="KW-1185">Reference proteome</keyword>
<organism evidence="2 3">
    <name type="scientific">Geomobilimonas luticola</name>
    <dbReference type="NCBI Taxonomy" id="1114878"/>
    <lineage>
        <taxon>Bacteria</taxon>
        <taxon>Pseudomonadati</taxon>
        <taxon>Thermodesulfobacteriota</taxon>
        <taxon>Desulfuromonadia</taxon>
        <taxon>Geobacterales</taxon>
        <taxon>Geobacteraceae</taxon>
        <taxon>Geomobilimonas</taxon>
    </lineage>
</organism>
<proteinExistence type="predicted"/>
<gene>
    <name evidence="2" type="ORF">KI810_13495</name>
</gene>
<reference evidence="2 3" key="1">
    <citation type="submission" date="2021-05" db="EMBL/GenBank/DDBJ databases">
        <title>The draft genome of Geobacter luticola JCM 17780.</title>
        <authorList>
            <person name="Xu Z."/>
            <person name="Masuda Y."/>
            <person name="Itoh H."/>
            <person name="Senoo K."/>
        </authorList>
    </citation>
    <scope>NUCLEOTIDE SEQUENCE [LARGE SCALE GENOMIC DNA]</scope>
    <source>
        <strain evidence="2 3">JCM 17780</strain>
    </source>
</reference>
<keyword evidence="1" id="KW-0472">Membrane</keyword>
<comment type="caution">
    <text evidence="2">The sequence shown here is derived from an EMBL/GenBank/DDBJ whole genome shotgun (WGS) entry which is preliminary data.</text>
</comment>
<sequence>MSDMTQSIAGINDLVTKIQSGSAGAEPSTLGLGSLIGGMSATALFVNIVAGLVGSAYFIYGKKTCNVKMLFSGLALCIIPYFIGSTILLVVACTAMAAAPFFL</sequence>
<name>A0ABS5SFE2_9BACT</name>
<keyword evidence="1" id="KW-1133">Transmembrane helix</keyword>
<protein>
    <submittedName>
        <fullName evidence="2">Uncharacterized protein</fullName>
    </submittedName>
</protein>